<protein>
    <submittedName>
        <fullName evidence="3">Uncharacterized protein</fullName>
    </submittedName>
</protein>
<evidence type="ECO:0000313" key="4">
    <source>
        <dbReference type="Proteomes" id="UP000004703"/>
    </source>
</evidence>
<comment type="caution">
    <text evidence="3">The sequence shown here is derived from an EMBL/GenBank/DDBJ whole genome shotgun (WGS) entry which is preliminary data.</text>
</comment>
<dbReference type="Proteomes" id="UP000004703">
    <property type="component" value="Chromosome"/>
</dbReference>
<reference evidence="3 4" key="2">
    <citation type="submission" date="2013-04" db="EMBL/GenBank/DDBJ databases">
        <authorList>
            <person name="Fiebig A."/>
            <person name="Pradella S."/>
            <person name="Wagner-Doebler I."/>
        </authorList>
    </citation>
    <scope>NUCLEOTIDE SEQUENCE [LARGE SCALE GENOMIC DNA]</scope>
    <source>
        <strain evidence="4">DSM 17067 / NCIMB 14079 / DFL-11</strain>
    </source>
</reference>
<dbReference type="EMBL" id="ACCU02000003">
    <property type="protein sequence ID" value="EEE44918.1"/>
    <property type="molecule type" value="Genomic_DNA"/>
</dbReference>
<gene>
    <name evidence="3" type="ORF">SADFL11_2206</name>
</gene>
<feature type="chain" id="PRO_5023058545" evidence="2">
    <location>
        <begin position="25"/>
        <end position="263"/>
    </location>
</feature>
<dbReference type="AlphaFoldDB" id="A0A5E8GZK4"/>
<dbReference type="Gene3D" id="3.40.190.10">
    <property type="entry name" value="Periplasmic binding protein-like II"/>
    <property type="match status" value="2"/>
</dbReference>
<feature type="region of interest" description="Disordered" evidence="1">
    <location>
        <begin position="233"/>
        <end position="263"/>
    </location>
</feature>
<keyword evidence="2" id="KW-0732">Signal</keyword>
<name>A0A5E8GZK4_ROSAD</name>
<dbReference type="SUPFAM" id="SSF53850">
    <property type="entry name" value="Periplasmic binding protein-like II"/>
    <property type="match status" value="1"/>
</dbReference>
<evidence type="ECO:0000256" key="1">
    <source>
        <dbReference type="SAM" id="MobiDB-lite"/>
    </source>
</evidence>
<reference evidence="3 4" key="1">
    <citation type="submission" date="2008-01" db="EMBL/GenBank/DDBJ databases">
        <authorList>
            <person name="Wagner-Dobler I."/>
            <person name="Ferriera S."/>
            <person name="Johnson J."/>
            <person name="Kravitz S."/>
            <person name="Beeson K."/>
            <person name="Sutton G."/>
            <person name="Rogers Y.-H."/>
            <person name="Friedman R."/>
            <person name="Frazier M."/>
            <person name="Venter J.C."/>
        </authorList>
    </citation>
    <scope>NUCLEOTIDE SEQUENCE [LARGE SCALE GENOMIC DNA]</scope>
    <source>
        <strain evidence="4">DSM 17067 / NCIMB 14079 / DFL-11</strain>
    </source>
</reference>
<evidence type="ECO:0000256" key="2">
    <source>
        <dbReference type="SAM" id="SignalP"/>
    </source>
</evidence>
<feature type="compositionally biased region" description="Polar residues" evidence="1">
    <location>
        <begin position="254"/>
        <end position="263"/>
    </location>
</feature>
<accession>A0A5E8GZK4</accession>
<organism evidence="3 4">
    <name type="scientific">Roseibium alexandrii (strain DSM 17067 / NCIMB 14079 / DFL-11)</name>
    <name type="common">Labrenzia alexandrii</name>
    <dbReference type="NCBI Taxonomy" id="244592"/>
    <lineage>
        <taxon>Bacteria</taxon>
        <taxon>Pseudomonadati</taxon>
        <taxon>Pseudomonadota</taxon>
        <taxon>Alphaproteobacteria</taxon>
        <taxon>Hyphomicrobiales</taxon>
        <taxon>Stappiaceae</taxon>
        <taxon>Roseibium</taxon>
    </lineage>
</organism>
<proteinExistence type="predicted"/>
<sequence>MRVWLKTLIIFVCLSNWYVPSSQAQDTLTFSMAQNAAPVALAVRIVESAYDQLGISITKLPMARSRNILTASSNEVDGIIAGPKLFDQEFPFLTRIDVPILQIDIRIFSCNPDLLDGNSVTQKRWGRINGARLLSKYTEGYDDVWLGDTFQELFGMLKLDRLDAVVGPQIALDIYSNHDDRGCIEAVGGSLGQVDFFHYLHSKNGHLVPSVTRVLRDMLDTGKIKEITDAFFGPNAKKRPMPGELEETPDIPPSSDSATQGFN</sequence>
<feature type="signal peptide" evidence="2">
    <location>
        <begin position="1"/>
        <end position="24"/>
    </location>
</feature>
<evidence type="ECO:0000313" key="3">
    <source>
        <dbReference type="EMBL" id="EEE44918.1"/>
    </source>
</evidence>